<feature type="compositionally biased region" description="Basic and acidic residues" evidence="1">
    <location>
        <begin position="47"/>
        <end position="59"/>
    </location>
</feature>
<organism evidence="2 3">
    <name type="scientific">Araneus ventricosus</name>
    <name type="common">Orbweaver spider</name>
    <name type="synonym">Epeira ventricosa</name>
    <dbReference type="NCBI Taxonomy" id="182803"/>
    <lineage>
        <taxon>Eukaryota</taxon>
        <taxon>Metazoa</taxon>
        <taxon>Ecdysozoa</taxon>
        <taxon>Arthropoda</taxon>
        <taxon>Chelicerata</taxon>
        <taxon>Arachnida</taxon>
        <taxon>Araneae</taxon>
        <taxon>Araneomorphae</taxon>
        <taxon>Entelegynae</taxon>
        <taxon>Araneoidea</taxon>
        <taxon>Araneidae</taxon>
        <taxon>Araneus</taxon>
    </lineage>
</organism>
<sequence>MVANNLPEESRHHPVILASKARYLLNSRKVENNRKTPPRTAHGPFRKAKDGKGEGRRLDPEIYKGVEIRKGSREECNKNRSGWWRKTLSGRCC</sequence>
<protein>
    <submittedName>
        <fullName evidence="2">Uncharacterized protein</fullName>
    </submittedName>
</protein>
<gene>
    <name evidence="2" type="ORF">AVEN_22576_1</name>
</gene>
<evidence type="ECO:0000313" key="3">
    <source>
        <dbReference type="Proteomes" id="UP000499080"/>
    </source>
</evidence>
<name>A0A4Y2E8Z1_ARAVE</name>
<comment type="caution">
    <text evidence="2">The sequence shown here is derived from an EMBL/GenBank/DDBJ whole genome shotgun (WGS) entry which is preliminary data.</text>
</comment>
<evidence type="ECO:0000256" key="1">
    <source>
        <dbReference type="SAM" id="MobiDB-lite"/>
    </source>
</evidence>
<proteinExistence type="predicted"/>
<feature type="region of interest" description="Disordered" evidence="1">
    <location>
        <begin position="28"/>
        <end position="59"/>
    </location>
</feature>
<reference evidence="2 3" key="1">
    <citation type="journal article" date="2019" name="Sci. Rep.">
        <title>Orb-weaving spider Araneus ventricosus genome elucidates the spidroin gene catalogue.</title>
        <authorList>
            <person name="Kono N."/>
            <person name="Nakamura H."/>
            <person name="Ohtoshi R."/>
            <person name="Moran D.A.P."/>
            <person name="Shinohara A."/>
            <person name="Yoshida Y."/>
            <person name="Fujiwara M."/>
            <person name="Mori M."/>
            <person name="Tomita M."/>
            <person name="Arakawa K."/>
        </authorList>
    </citation>
    <scope>NUCLEOTIDE SEQUENCE [LARGE SCALE GENOMIC DNA]</scope>
</reference>
<dbReference type="EMBL" id="BGPR01000514">
    <property type="protein sequence ID" value="GBM24245.1"/>
    <property type="molecule type" value="Genomic_DNA"/>
</dbReference>
<accession>A0A4Y2E8Z1</accession>
<dbReference type="Proteomes" id="UP000499080">
    <property type="component" value="Unassembled WGS sequence"/>
</dbReference>
<dbReference type="AlphaFoldDB" id="A0A4Y2E8Z1"/>
<evidence type="ECO:0000313" key="2">
    <source>
        <dbReference type="EMBL" id="GBM24245.1"/>
    </source>
</evidence>
<keyword evidence="3" id="KW-1185">Reference proteome</keyword>